<name>A0ABT1QQL4_9GAMM</name>
<proteinExistence type="predicted"/>
<evidence type="ECO:0000313" key="1">
    <source>
        <dbReference type="EMBL" id="MCQ4164560.1"/>
    </source>
</evidence>
<organism evidence="1 2">
    <name type="scientific">Tahibacter harae</name>
    <dbReference type="NCBI Taxonomy" id="2963937"/>
    <lineage>
        <taxon>Bacteria</taxon>
        <taxon>Pseudomonadati</taxon>
        <taxon>Pseudomonadota</taxon>
        <taxon>Gammaproteobacteria</taxon>
        <taxon>Lysobacterales</taxon>
        <taxon>Rhodanobacteraceae</taxon>
        <taxon>Tahibacter</taxon>
    </lineage>
</organism>
<dbReference type="EMBL" id="JANFQO010000005">
    <property type="protein sequence ID" value="MCQ4164560.1"/>
    <property type="molecule type" value="Genomic_DNA"/>
</dbReference>
<evidence type="ECO:0000313" key="2">
    <source>
        <dbReference type="Proteomes" id="UP001165498"/>
    </source>
</evidence>
<keyword evidence="2" id="KW-1185">Reference proteome</keyword>
<accession>A0ABT1QQL4</accession>
<reference evidence="1" key="1">
    <citation type="submission" date="2022-07" db="EMBL/GenBank/DDBJ databases">
        <title>Tahibacter sp., a new gammaproteobacterium isolated from the silt sample collected at pig farm.</title>
        <authorList>
            <person name="Chen H."/>
        </authorList>
    </citation>
    <scope>NUCLEOTIDE SEQUENCE</scope>
    <source>
        <strain evidence="1">P2K</strain>
    </source>
</reference>
<protein>
    <submittedName>
        <fullName evidence="1">Uncharacterized protein</fullName>
    </submittedName>
</protein>
<comment type="caution">
    <text evidence="1">The sequence shown here is derived from an EMBL/GenBank/DDBJ whole genome shotgun (WGS) entry which is preliminary data.</text>
</comment>
<dbReference type="RefSeq" id="WP_255913362.1">
    <property type="nucleotide sequence ID" value="NZ_JANFQO010000005.1"/>
</dbReference>
<sequence>MSEDGAAQPQVLVRAAAPLQLGPAAVERELAGAVQAAALVRQLQDAAPGREVYLVLDGLRVEADPGVLYQVELVSLAAPGAAPEAAGSFSLYGVAHASGASARRSFAVTAAVRRLAARGGFALRLRPSGAAAPGAKVEIGQICLVLQ</sequence>
<gene>
    <name evidence="1" type="ORF">NM961_07535</name>
</gene>
<dbReference type="Proteomes" id="UP001165498">
    <property type="component" value="Unassembled WGS sequence"/>
</dbReference>